<feature type="active site" description="Nucleophile" evidence="7">
    <location>
        <position position="276"/>
    </location>
</feature>
<dbReference type="InterPro" id="IPR005490">
    <property type="entry name" value="LD_TPept_cat_dom"/>
</dbReference>
<dbReference type="InterPro" id="IPR038063">
    <property type="entry name" value="Transpep_catalytic_dom"/>
</dbReference>
<comment type="similarity">
    <text evidence="2">Belongs to the YkuD family.</text>
</comment>
<dbReference type="PANTHER" id="PTHR36699">
    <property type="entry name" value="LD-TRANSPEPTIDASE"/>
    <property type="match status" value="1"/>
</dbReference>
<dbReference type="GO" id="GO:0004180">
    <property type="term" value="F:carboxypeptidase activity"/>
    <property type="evidence" value="ECO:0007669"/>
    <property type="project" value="UniProtKB-ARBA"/>
</dbReference>
<proteinExistence type="inferred from homology"/>
<keyword evidence="5 7" id="KW-0573">Peptidoglycan synthesis</keyword>
<dbReference type="GO" id="GO:0009252">
    <property type="term" value="P:peptidoglycan biosynthetic process"/>
    <property type="evidence" value="ECO:0007669"/>
    <property type="project" value="UniProtKB-UniPathway"/>
</dbReference>
<evidence type="ECO:0000256" key="2">
    <source>
        <dbReference type="ARBA" id="ARBA00005992"/>
    </source>
</evidence>
<evidence type="ECO:0000256" key="1">
    <source>
        <dbReference type="ARBA" id="ARBA00004752"/>
    </source>
</evidence>
<accession>A0A4P6X147</accession>
<evidence type="ECO:0000313" key="9">
    <source>
        <dbReference type="EMBL" id="QBM28759.1"/>
    </source>
</evidence>
<evidence type="ECO:0000256" key="7">
    <source>
        <dbReference type="PROSITE-ProRule" id="PRU01373"/>
    </source>
</evidence>
<gene>
    <name evidence="9" type="ORF">HPF_13750</name>
</gene>
<evidence type="ECO:0000256" key="5">
    <source>
        <dbReference type="ARBA" id="ARBA00022984"/>
    </source>
</evidence>
<dbReference type="EMBL" id="CP037867">
    <property type="protein sequence ID" value="QBM28759.1"/>
    <property type="molecule type" value="Genomic_DNA"/>
</dbReference>
<dbReference type="PANTHER" id="PTHR36699:SF1">
    <property type="entry name" value="L,D-TRANSPEPTIDASE YAFK-RELATED"/>
    <property type="match status" value="1"/>
</dbReference>
<dbReference type="CDD" id="cd16913">
    <property type="entry name" value="YkuD_like"/>
    <property type="match status" value="1"/>
</dbReference>
<dbReference type="AlphaFoldDB" id="A0A4P6X147"/>
<protein>
    <submittedName>
        <fullName evidence="9">L,D-transpeptidase catalytic domain</fullName>
    </submittedName>
</protein>
<dbReference type="KEGG" id="hpse:HPF_13750"/>
<dbReference type="Proteomes" id="UP000293912">
    <property type="component" value="Chromosome"/>
</dbReference>
<reference evidence="9 10" key="1">
    <citation type="submission" date="2019-03" db="EMBL/GenBank/DDBJ databases">
        <authorList>
            <person name="Sebastian G."/>
            <person name="Baumann P."/>
            <person name="Ruckert C."/>
            <person name="Kalinowski J."/>
            <person name="Nebel B."/>
            <person name="Takors R."/>
            <person name="Blombach B."/>
        </authorList>
    </citation>
    <scope>NUCLEOTIDE SEQUENCE [LARGE SCALE GENOMIC DNA]</scope>
    <source>
        <strain evidence="9 10">DSM 1084</strain>
    </source>
</reference>
<evidence type="ECO:0000256" key="3">
    <source>
        <dbReference type="ARBA" id="ARBA00022679"/>
    </source>
</evidence>
<keyword evidence="6 7" id="KW-0961">Cell wall biogenesis/degradation</keyword>
<dbReference type="GO" id="GO:0016740">
    <property type="term" value="F:transferase activity"/>
    <property type="evidence" value="ECO:0007669"/>
    <property type="project" value="UniProtKB-KW"/>
</dbReference>
<dbReference type="PROSITE" id="PS52029">
    <property type="entry name" value="LD_TPASE"/>
    <property type="match status" value="1"/>
</dbReference>
<evidence type="ECO:0000259" key="8">
    <source>
        <dbReference type="PROSITE" id="PS52029"/>
    </source>
</evidence>
<evidence type="ECO:0000256" key="4">
    <source>
        <dbReference type="ARBA" id="ARBA00022960"/>
    </source>
</evidence>
<dbReference type="SUPFAM" id="SSF141523">
    <property type="entry name" value="L,D-transpeptidase catalytic domain-like"/>
    <property type="match status" value="1"/>
</dbReference>
<organism evidence="9 10">
    <name type="scientific">Hydrogenophaga pseudoflava</name>
    <name type="common">Pseudomonas carboxydoflava</name>
    <dbReference type="NCBI Taxonomy" id="47421"/>
    <lineage>
        <taxon>Bacteria</taxon>
        <taxon>Pseudomonadati</taxon>
        <taxon>Pseudomonadota</taxon>
        <taxon>Betaproteobacteria</taxon>
        <taxon>Burkholderiales</taxon>
        <taxon>Comamonadaceae</taxon>
        <taxon>Hydrogenophaga</taxon>
    </lineage>
</organism>
<feature type="domain" description="L,D-TPase catalytic" evidence="8">
    <location>
        <begin position="166"/>
        <end position="301"/>
    </location>
</feature>
<sequence length="427" mass="47061">MTFGQNDSMSVPPDRVTTRRKLLSRAALAGASLVLPFGQASGQTTRSSLNDGAVLAGSLSSSPEARLIAVYRAIAAGDRHALPLAAALVRDVPGFQLGQLVYGDLLMAQSGTLPSFATVKDGPPAVREQLQKLRAEATRRLGSLREMPPPGTVPEQVLELARNVRHVVVVDASHSRVYVFEQKSSGLQLVRSFYASIGRAGFDKEVEGDLRTPLGIYHITSRLDDQQVEELYGIGALPLNYPNEHDRRMGRTGSGIWLHGVPRVSYARSPYATEGCVALANDDMAYLMEVLQTRRTPVVIANEVNWVRPADQAAERRSFETLLTKWQEARARGDARTLLALQTADFNARVDNPLRKASLDAEPLGASGELDPQADWRQVSVFRWKRGAEVTIVNYTVVSTKPSRSADRRQYWAREQGRWRLFFDGAV</sequence>
<comment type="pathway">
    <text evidence="1 7">Cell wall biogenesis; peptidoglycan biosynthesis.</text>
</comment>
<dbReference type="GO" id="GO:0008360">
    <property type="term" value="P:regulation of cell shape"/>
    <property type="evidence" value="ECO:0007669"/>
    <property type="project" value="UniProtKB-UniRule"/>
</dbReference>
<dbReference type="UniPathway" id="UPA00219"/>
<dbReference type="GO" id="GO:0071555">
    <property type="term" value="P:cell wall organization"/>
    <property type="evidence" value="ECO:0007669"/>
    <property type="project" value="UniProtKB-UniRule"/>
</dbReference>
<keyword evidence="3" id="KW-0808">Transferase</keyword>
<keyword evidence="4 7" id="KW-0133">Cell shape</keyword>
<dbReference type="Pfam" id="PF03734">
    <property type="entry name" value="YkuD"/>
    <property type="match status" value="1"/>
</dbReference>
<evidence type="ECO:0000256" key="6">
    <source>
        <dbReference type="ARBA" id="ARBA00023316"/>
    </source>
</evidence>
<keyword evidence="10" id="KW-1185">Reference proteome</keyword>
<evidence type="ECO:0000313" key="10">
    <source>
        <dbReference type="Proteomes" id="UP000293912"/>
    </source>
</evidence>
<feature type="active site" description="Proton donor/acceptor" evidence="7">
    <location>
        <position position="259"/>
    </location>
</feature>
<name>A0A4P6X147_HYDPS</name>
<dbReference type="Gene3D" id="2.40.440.10">
    <property type="entry name" value="L,D-transpeptidase catalytic domain-like"/>
    <property type="match status" value="1"/>
</dbReference>